<keyword evidence="2" id="KW-1185">Reference proteome</keyword>
<proteinExistence type="predicted"/>
<organism evidence="1 2">
    <name type="scientific">Papaver somniferum</name>
    <name type="common">Opium poppy</name>
    <dbReference type="NCBI Taxonomy" id="3469"/>
    <lineage>
        <taxon>Eukaryota</taxon>
        <taxon>Viridiplantae</taxon>
        <taxon>Streptophyta</taxon>
        <taxon>Embryophyta</taxon>
        <taxon>Tracheophyta</taxon>
        <taxon>Spermatophyta</taxon>
        <taxon>Magnoliopsida</taxon>
        <taxon>Ranunculales</taxon>
        <taxon>Papaveraceae</taxon>
        <taxon>Papaveroideae</taxon>
        <taxon>Papaver</taxon>
    </lineage>
</organism>
<gene>
    <name evidence="1" type="ORF">C5167_035639</name>
</gene>
<sequence length="60" mass="6460">MAAEVLNGIIVEATATRILDTSGWHYLGCNKCIPKGVGEVGDCRCTKFRGTCAAVYYYGI</sequence>
<dbReference type="Proteomes" id="UP000316621">
    <property type="component" value="Chromosome 7"/>
</dbReference>
<evidence type="ECO:0000313" key="1">
    <source>
        <dbReference type="EMBL" id="RZC71176.1"/>
    </source>
</evidence>
<reference evidence="1 2" key="1">
    <citation type="journal article" date="2018" name="Science">
        <title>The opium poppy genome and morphinan production.</title>
        <authorList>
            <person name="Guo L."/>
            <person name="Winzer T."/>
            <person name="Yang X."/>
            <person name="Li Y."/>
            <person name="Ning Z."/>
            <person name="He Z."/>
            <person name="Teodor R."/>
            <person name="Lu Y."/>
            <person name="Bowser T.A."/>
            <person name="Graham I.A."/>
            <person name="Ye K."/>
        </authorList>
    </citation>
    <scope>NUCLEOTIDE SEQUENCE [LARGE SCALE GENOMIC DNA]</scope>
    <source>
        <strain evidence="2">cv. HN1</strain>
        <tissue evidence="1">Leaves</tissue>
    </source>
</reference>
<accession>A0A4Y7KEA5</accession>
<protein>
    <submittedName>
        <fullName evidence="1">Uncharacterized protein</fullName>
    </submittedName>
</protein>
<evidence type="ECO:0000313" key="2">
    <source>
        <dbReference type="Proteomes" id="UP000316621"/>
    </source>
</evidence>
<dbReference type="AlphaFoldDB" id="A0A4Y7KEA5"/>
<dbReference type="Gramene" id="RZC71176">
    <property type="protein sequence ID" value="RZC71176"/>
    <property type="gene ID" value="C5167_035639"/>
</dbReference>
<dbReference type="EMBL" id="CM010721">
    <property type="protein sequence ID" value="RZC71176.1"/>
    <property type="molecule type" value="Genomic_DNA"/>
</dbReference>
<name>A0A4Y7KEA5_PAPSO</name>